<feature type="domain" description="Cupin type-1" evidence="2">
    <location>
        <begin position="2"/>
        <end position="130"/>
    </location>
</feature>
<proteinExistence type="predicted"/>
<gene>
    <name evidence="3" type="ORF">EK0264_08910</name>
</gene>
<dbReference type="PANTHER" id="PTHR35848:SF6">
    <property type="entry name" value="CUPIN TYPE-2 DOMAIN-CONTAINING PROTEIN"/>
    <property type="match status" value="1"/>
</dbReference>
<dbReference type="OrthoDB" id="9791637at2"/>
<dbReference type="GO" id="GO:0046872">
    <property type="term" value="F:metal ion binding"/>
    <property type="evidence" value="ECO:0007669"/>
    <property type="project" value="UniProtKB-KW"/>
</dbReference>
<dbReference type="InterPro" id="IPR006045">
    <property type="entry name" value="Cupin_1"/>
</dbReference>
<dbReference type="AlphaFoldDB" id="A0A7L4YNK2"/>
<reference evidence="3 4" key="1">
    <citation type="journal article" date="2018" name="Int. J. Syst. Evol. Microbiol.">
        <title>Epidermidibacterium keratini gen. nov., sp. nov., a member of the family Sporichthyaceae, isolated from keratin epidermis.</title>
        <authorList>
            <person name="Lee D.G."/>
            <person name="Trujillo M.E."/>
            <person name="Kang S."/>
            <person name="Nam J.J."/>
            <person name="Kim Y.J."/>
        </authorList>
    </citation>
    <scope>NUCLEOTIDE SEQUENCE [LARGE SCALE GENOMIC DNA]</scope>
    <source>
        <strain evidence="3 4">EPI-7</strain>
    </source>
</reference>
<keyword evidence="4" id="KW-1185">Reference proteome</keyword>
<dbReference type="Proteomes" id="UP000463857">
    <property type="component" value="Chromosome"/>
</dbReference>
<dbReference type="InterPro" id="IPR011051">
    <property type="entry name" value="RmlC_Cupin_sf"/>
</dbReference>
<dbReference type="Gene3D" id="2.60.120.10">
    <property type="entry name" value="Jelly Rolls"/>
    <property type="match status" value="1"/>
</dbReference>
<dbReference type="EMBL" id="CP047156">
    <property type="protein sequence ID" value="QHC00389.1"/>
    <property type="molecule type" value="Genomic_DNA"/>
</dbReference>
<name>A0A7L4YNK2_9ACTN</name>
<dbReference type="SMART" id="SM00835">
    <property type="entry name" value="Cupin_1"/>
    <property type="match status" value="1"/>
</dbReference>
<keyword evidence="1" id="KW-0479">Metal-binding</keyword>
<evidence type="ECO:0000259" key="2">
    <source>
        <dbReference type="SMART" id="SM00835"/>
    </source>
</evidence>
<accession>A0A7L4YNK2</accession>
<dbReference type="KEGG" id="eke:EK0264_08910"/>
<organism evidence="3 4">
    <name type="scientific">Epidermidibacterium keratini</name>
    <dbReference type="NCBI Taxonomy" id="1891644"/>
    <lineage>
        <taxon>Bacteria</taxon>
        <taxon>Bacillati</taxon>
        <taxon>Actinomycetota</taxon>
        <taxon>Actinomycetes</taxon>
        <taxon>Sporichthyales</taxon>
        <taxon>Sporichthyaceae</taxon>
        <taxon>Epidermidibacterium</taxon>
    </lineage>
</organism>
<evidence type="ECO:0000313" key="4">
    <source>
        <dbReference type="Proteomes" id="UP000463857"/>
    </source>
</evidence>
<dbReference type="Pfam" id="PF07883">
    <property type="entry name" value="Cupin_2"/>
    <property type="match status" value="1"/>
</dbReference>
<evidence type="ECO:0000256" key="1">
    <source>
        <dbReference type="ARBA" id="ARBA00022723"/>
    </source>
</evidence>
<dbReference type="InterPro" id="IPR014710">
    <property type="entry name" value="RmlC-like_jellyroll"/>
</dbReference>
<dbReference type="PANTHER" id="PTHR35848">
    <property type="entry name" value="OXALATE-BINDING PROTEIN"/>
    <property type="match status" value="1"/>
</dbReference>
<evidence type="ECO:0000313" key="3">
    <source>
        <dbReference type="EMBL" id="QHC00389.1"/>
    </source>
</evidence>
<dbReference type="RefSeq" id="WP_159544824.1">
    <property type="nucleotide sequence ID" value="NZ_CP047156.1"/>
</dbReference>
<protein>
    <submittedName>
        <fullName evidence="3">Cupin domain-containing protein</fullName>
    </submittedName>
</protein>
<dbReference type="InParanoid" id="A0A7L4YNK2"/>
<dbReference type="SUPFAM" id="SSF51182">
    <property type="entry name" value="RmlC-like cupins"/>
    <property type="match status" value="1"/>
</dbReference>
<dbReference type="InterPro" id="IPR051610">
    <property type="entry name" value="GPI/OXD"/>
</dbReference>
<dbReference type="InterPro" id="IPR013096">
    <property type="entry name" value="Cupin_2"/>
</dbReference>
<sequence length="135" mass="14673">MHSTPDDLVTDSFESGSIKWGVSPDLEDAASLTTGEVVINPTKGHDRHNHPDSDEVLYIIEGEGVQTVGDDPEFTVSAGDTVYIPKGVEHSTFNTGWRQLRILAVYNPGGAEKALRELPDYRAVPPGEVITVERS</sequence>